<organism evidence="1">
    <name type="scientific">Siphoviridae sp. ctJj91</name>
    <dbReference type="NCBI Taxonomy" id="2827838"/>
    <lineage>
        <taxon>Viruses</taxon>
        <taxon>Duplodnaviria</taxon>
        <taxon>Heunggongvirae</taxon>
        <taxon>Uroviricota</taxon>
        <taxon>Caudoviricetes</taxon>
    </lineage>
</organism>
<sequence>MRKYSQYAMKFLFARFRGDMPPKQFAAFLQHLSHFAALVIY</sequence>
<proteinExistence type="predicted"/>
<name>A0A8S5SXX0_9CAUD</name>
<reference evidence="1" key="1">
    <citation type="journal article" date="2021" name="Proc. Natl. Acad. Sci. U.S.A.">
        <title>A Catalog of Tens of Thousands of Viruses from Human Metagenomes Reveals Hidden Associations with Chronic Diseases.</title>
        <authorList>
            <person name="Tisza M.J."/>
            <person name="Buck C.B."/>
        </authorList>
    </citation>
    <scope>NUCLEOTIDE SEQUENCE</scope>
    <source>
        <strain evidence="1">CtJj91</strain>
    </source>
</reference>
<protein>
    <submittedName>
        <fullName evidence="1">Uncharacterized protein</fullName>
    </submittedName>
</protein>
<dbReference type="EMBL" id="BK032704">
    <property type="protein sequence ID" value="DAF55956.1"/>
    <property type="molecule type" value="Genomic_DNA"/>
</dbReference>
<evidence type="ECO:0000313" key="1">
    <source>
        <dbReference type="EMBL" id="DAF55956.1"/>
    </source>
</evidence>
<accession>A0A8S5SXX0</accession>